<reference evidence="8" key="1">
    <citation type="submission" date="2019-02" db="EMBL/GenBank/DDBJ databases">
        <title>Deep-cultivation of Planctomycetes and their phenomic and genomic characterization uncovers novel biology.</title>
        <authorList>
            <person name="Wiegand S."/>
            <person name="Jogler M."/>
            <person name="Boedeker C."/>
            <person name="Pinto D."/>
            <person name="Vollmers J."/>
            <person name="Rivas-Marin E."/>
            <person name="Kohn T."/>
            <person name="Peeters S.H."/>
            <person name="Heuer A."/>
            <person name="Rast P."/>
            <person name="Oberbeckmann S."/>
            <person name="Bunk B."/>
            <person name="Jeske O."/>
            <person name="Meyerdierks A."/>
            <person name="Storesund J.E."/>
            <person name="Kallscheuer N."/>
            <person name="Luecker S."/>
            <person name="Lage O.M."/>
            <person name="Pohl T."/>
            <person name="Merkel B.J."/>
            <person name="Hornburger P."/>
            <person name="Mueller R.-W."/>
            <person name="Bruemmer F."/>
            <person name="Labrenz M."/>
            <person name="Spormann A.M."/>
            <person name="Op den Camp H."/>
            <person name="Overmann J."/>
            <person name="Amann R."/>
            <person name="Jetten M.S.M."/>
            <person name="Mascher T."/>
            <person name="Medema M.H."/>
            <person name="Devos D.P."/>
            <person name="Kaster A.-K."/>
            <person name="Ovreas L."/>
            <person name="Rohde M."/>
            <person name="Galperin M.Y."/>
            <person name="Jogler C."/>
        </authorList>
    </citation>
    <scope>NUCLEOTIDE SEQUENCE [LARGE SCALE GENOMIC DNA]</scope>
    <source>
        <strain evidence="8">Pan97</strain>
    </source>
</reference>
<dbReference type="SUPFAM" id="SSF53098">
    <property type="entry name" value="Ribonuclease H-like"/>
    <property type="match status" value="1"/>
</dbReference>
<dbReference type="GO" id="GO:0016788">
    <property type="term" value="F:hydrolase activity, acting on ester bonds"/>
    <property type="evidence" value="ECO:0007669"/>
    <property type="project" value="UniProtKB-UniRule"/>
</dbReference>
<evidence type="ECO:0000256" key="2">
    <source>
        <dbReference type="ARBA" id="ARBA00022517"/>
    </source>
</evidence>
<keyword evidence="3 5" id="KW-0540">Nuclease</keyword>
<dbReference type="EMBL" id="CP036289">
    <property type="protein sequence ID" value="QDU74095.1"/>
    <property type="molecule type" value="Genomic_DNA"/>
</dbReference>
<evidence type="ECO:0000256" key="1">
    <source>
        <dbReference type="ARBA" id="ARBA00022490"/>
    </source>
</evidence>
<feature type="domain" description="YqgF/RNase H-like" evidence="6">
    <location>
        <begin position="12"/>
        <end position="112"/>
    </location>
</feature>
<dbReference type="GO" id="GO:0005829">
    <property type="term" value="C:cytosol"/>
    <property type="evidence" value="ECO:0007669"/>
    <property type="project" value="TreeGrafter"/>
</dbReference>
<dbReference type="OrthoDB" id="9790539at2"/>
<dbReference type="NCBIfam" id="TIGR00250">
    <property type="entry name" value="RNAse_H_YqgF"/>
    <property type="match status" value="1"/>
</dbReference>
<dbReference type="HAMAP" id="MF_00651">
    <property type="entry name" value="Nuclease_YqgF"/>
    <property type="match status" value="1"/>
</dbReference>
<dbReference type="GO" id="GO:0004518">
    <property type="term" value="F:nuclease activity"/>
    <property type="evidence" value="ECO:0007669"/>
    <property type="project" value="UniProtKB-KW"/>
</dbReference>
<dbReference type="EC" id="3.1.-.-" evidence="5"/>
<dbReference type="GO" id="GO:0000967">
    <property type="term" value="P:rRNA 5'-end processing"/>
    <property type="evidence" value="ECO:0007669"/>
    <property type="project" value="UniProtKB-UniRule"/>
</dbReference>
<evidence type="ECO:0000313" key="7">
    <source>
        <dbReference type="EMBL" id="QDU74095.1"/>
    </source>
</evidence>
<comment type="similarity">
    <text evidence="5">Belongs to the YqgF HJR family.</text>
</comment>
<dbReference type="SMART" id="SM00732">
    <property type="entry name" value="YqgFc"/>
    <property type="match status" value="1"/>
</dbReference>
<dbReference type="InterPro" id="IPR006641">
    <property type="entry name" value="YqgF/RNaseH-like_dom"/>
</dbReference>
<dbReference type="CDD" id="cd16964">
    <property type="entry name" value="YqgF"/>
    <property type="match status" value="1"/>
</dbReference>
<dbReference type="Proteomes" id="UP000318626">
    <property type="component" value="Chromosome"/>
</dbReference>
<dbReference type="PANTHER" id="PTHR33317">
    <property type="entry name" value="POLYNUCLEOTIDYL TRANSFERASE, RIBONUCLEASE H-LIKE SUPERFAMILY PROTEIN"/>
    <property type="match status" value="1"/>
</dbReference>
<evidence type="ECO:0000313" key="8">
    <source>
        <dbReference type="Proteomes" id="UP000318626"/>
    </source>
</evidence>
<organism evidence="7 8">
    <name type="scientific">Bremerella volcania</name>
    <dbReference type="NCBI Taxonomy" id="2527984"/>
    <lineage>
        <taxon>Bacteria</taxon>
        <taxon>Pseudomonadati</taxon>
        <taxon>Planctomycetota</taxon>
        <taxon>Planctomycetia</taxon>
        <taxon>Pirellulales</taxon>
        <taxon>Pirellulaceae</taxon>
        <taxon>Bremerella</taxon>
    </lineage>
</organism>
<sequence>MSNQIPEIPEKGRIAAVDYGTVRIGVAITDPDRVLCSPLENYNRRSPSKDAQYFKELAELERIVLFVVGLPVHMSGDESQKSYEARQFGKWLYETTNVPVTYYDERFTTSVAKELLQEAGLTKKRRKARLDMLSAQILLTSFLENPDRALGSISGLEDR</sequence>
<keyword evidence="2 5" id="KW-0690">Ribosome biogenesis</keyword>
<dbReference type="Pfam" id="PF03652">
    <property type="entry name" value="RuvX"/>
    <property type="match status" value="1"/>
</dbReference>
<proteinExistence type="inferred from homology"/>
<dbReference type="InterPro" id="IPR012337">
    <property type="entry name" value="RNaseH-like_sf"/>
</dbReference>
<name>A0A518C4E6_9BACT</name>
<gene>
    <name evidence="7" type="primary">yrrK</name>
    <name evidence="7" type="ORF">Pan97_11000</name>
</gene>
<dbReference type="RefSeq" id="WP_144971095.1">
    <property type="nucleotide sequence ID" value="NZ_CP036289.1"/>
</dbReference>
<protein>
    <recommendedName>
        <fullName evidence="5">Putative pre-16S rRNA nuclease</fullName>
        <ecNumber evidence="5">3.1.-.-</ecNumber>
    </recommendedName>
</protein>
<comment type="function">
    <text evidence="5">Could be a nuclease involved in processing of the 5'-end of pre-16S rRNA.</text>
</comment>
<keyword evidence="1 5" id="KW-0963">Cytoplasm</keyword>
<keyword evidence="8" id="KW-1185">Reference proteome</keyword>
<evidence type="ECO:0000256" key="5">
    <source>
        <dbReference type="HAMAP-Rule" id="MF_00651"/>
    </source>
</evidence>
<dbReference type="Gene3D" id="3.30.420.140">
    <property type="entry name" value="YqgF/RNase H-like domain"/>
    <property type="match status" value="1"/>
</dbReference>
<dbReference type="KEGG" id="bvo:Pan97_11000"/>
<evidence type="ECO:0000256" key="4">
    <source>
        <dbReference type="ARBA" id="ARBA00022801"/>
    </source>
</evidence>
<dbReference type="InterPro" id="IPR005227">
    <property type="entry name" value="YqgF"/>
</dbReference>
<keyword evidence="4 5" id="KW-0378">Hydrolase</keyword>
<accession>A0A518C4E6</accession>
<evidence type="ECO:0000259" key="6">
    <source>
        <dbReference type="SMART" id="SM00732"/>
    </source>
</evidence>
<dbReference type="PANTHER" id="PTHR33317:SF4">
    <property type="entry name" value="POLYNUCLEOTIDYL TRANSFERASE, RIBONUCLEASE H-LIKE SUPERFAMILY PROTEIN"/>
    <property type="match status" value="1"/>
</dbReference>
<dbReference type="AlphaFoldDB" id="A0A518C4E6"/>
<dbReference type="InterPro" id="IPR037027">
    <property type="entry name" value="YqgF/RNaseH-like_dom_sf"/>
</dbReference>
<evidence type="ECO:0000256" key="3">
    <source>
        <dbReference type="ARBA" id="ARBA00022722"/>
    </source>
</evidence>
<comment type="subcellular location">
    <subcellularLocation>
        <location evidence="5">Cytoplasm</location>
    </subcellularLocation>
</comment>